<dbReference type="PANTHER" id="PTHR18929:SF210">
    <property type="entry name" value="PROTEIN DISULFIDE-ISOMERASE A4"/>
    <property type="match status" value="1"/>
</dbReference>
<name>A0A5A9N647_9TELE</name>
<evidence type="ECO:0000256" key="10">
    <source>
        <dbReference type="ARBA" id="ARBA00023284"/>
    </source>
</evidence>
<comment type="caution">
    <text evidence="14">The sequence shown here is derived from an EMBL/GenBank/DDBJ whole genome shotgun (WGS) entry which is preliminary data.</text>
</comment>
<dbReference type="CDD" id="cd03073">
    <property type="entry name" value="PDI_b'_ERp72_ERp57"/>
    <property type="match status" value="1"/>
</dbReference>
<dbReference type="Pfam" id="PF13848">
    <property type="entry name" value="Thioredoxin_6"/>
    <property type="match status" value="1"/>
</dbReference>
<evidence type="ECO:0000256" key="7">
    <source>
        <dbReference type="ARBA" id="ARBA00022824"/>
    </source>
</evidence>
<evidence type="ECO:0000256" key="3">
    <source>
        <dbReference type="ARBA" id="ARBA00006347"/>
    </source>
</evidence>
<gene>
    <name evidence="14" type="ORF">E1301_Tti000902</name>
</gene>
<dbReference type="GO" id="GO:0034976">
    <property type="term" value="P:response to endoplasmic reticulum stress"/>
    <property type="evidence" value="ECO:0007669"/>
    <property type="project" value="TreeGrafter"/>
</dbReference>
<dbReference type="PROSITE" id="PS51352">
    <property type="entry name" value="THIOREDOXIN_2"/>
    <property type="match status" value="1"/>
</dbReference>
<dbReference type="SUPFAM" id="SSF52833">
    <property type="entry name" value="Thioredoxin-like"/>
    <property type="match status" value="3"/>
</dbReference>
<dbReference type="NCBIfam" id="TIGR01130">
    <property type="entry name" value="ER_PDI_fam"/>
    <property type="match status" value="1"/>
</dbReference>
<dbReference type="CDD" id="cd02995">
    <property type="entry name" value="PDI_a_PDI_a'_C"/>
    <property type="match status" value="1"/>
</dbReference>
<evidence type="ECO:0000256" key="9">
    <source>
        <dbReference type="ARBA" id="ARBA00023235"/>
    </source>
</evidence>
<dbReference type="InterPro" id="IPR041866">
    <property type="entry name" value="PDIA4_PDI_b"/>
</dbReference>
<dbReference type="AlphaFoldDB" id="A0A5A9N647"/>
<sequence>MTNQAGTPSKQVQTLKQVQEILKDGDDVAIVGVFSGEEDAAYEIYQEACNSLREDFKFLHTFDSEVAKFLKASPGQVIMLHPERFRSKYEPASHSITVKDSTLASEVQDFFKKHALPLVGHRKQSNDPKRYTKRPLVVVYYGVDFSFDYRVATQFWRSKVLEVAKDFPEYTFAIADEEDYADELKSLGLSDSGEEVNVGILGEGGKKYAMEPEEFDADVLHSFVMAFKKGKVKPIVKSQPIPKSNKGPVTVVVGKNFDEIVMDAKKDVLIEFYAPWCGHCKKMEPDYIALGKKYKNEKNLVIAKMDATANDVPHESYKVEGFPTIYFAPSNSKQSPVKLEGGKRDFEELSKFVEKHATKLSQKKDEL</sequence>
<dbReference type="NCBIfam" id="TIGR01126">
    <property type="entry name" value="pdi_dom"/>
    <property type="match status" value="1"/>
</dbReference>
<reference evidence="14 15" key="1">
    <citation type="journal article" date="2019" name="Mol. Ecol. Resour.">
        <title>Chromosome-level genome assembly of Triplophysa tibetana, a fish adapted to the harsh high-altitude environment of the Tibetan Plateau.</title>
        <authorList>
            <person name="Yang X."/>
            <person name="Liu H."/>
            <person name="Ma Z."/>
            <person name="Zou Y."/>
            <person name="Zou M."/>
            <person name="Mao Y."/>
            <person name="Li X."/>
            <person name="Wang H."/>
            <person name="Chen T."/>
            <person name="Wang W."/>
            <person name="Yang R."/>
        </authorList>
    </citation>
    <scope>NUCLEOTIDE SEQUENCE [LARGE SCALE GENOMIC DNA]</scope>
    <source>
        <strain evidence="14">TTIB1903HZAU</strain>
        <tissue evidence="14">Muscle</tissue>
    </source>
</reference>
<dbReference type="InterPro" id="IPR005788">
    <property type="entry name" value="PDI_thioredoxin-like_dom"/>
</dbReference>
<dbReference type="PRINTS" id="PR00421">
    <property type="entry name" value="THIOREDOXIN"/>
</dbReference>
<dbReference type="GO" id="GO:0005788">
    <property type="term" value="C:endoplasmic reticulum lumen"/>
    <property type="evidence" value="ECO:0007669"/>
    <property type="project" value="UniProtKB-SubCell"/>
</dbReference>
<dbReference type="InterPro" id="IPR013766">
    <property type="entry name" value="Thioredoxin_domain"/>
</dbReference>
<evidence type="ECO:0000313" key="15">
    <source>
        <dbReference type="Proteomes" id="UP000324632"/>
    </source>
</evidence>
<comment type="subcellular location">
    <subcellularLocation>
        <location evidence="2">Endoplasmic reticulum lumen</location>
    </subcellularLocation>
</comment>
<evidence type="ECO:0000256" key="6">
    <source>
        <dbReference type="ARBA" id="ARBA00022737"/>
    </source>
</evidence>
<keyword evidence="5" id="KW-0732">Signal</keyword>
<organism evidence="14 15">
    <name type="scientific">Triplophysa tibetana</name>
    <dbReference type="NCBI Taxonomy" id="1572043"/>
    <lineage>
        <taxon>Eukaryota</taxon>
        <taxon>Metazoa</taxon>
        <taxon>Chordata</taxon>
        <taxon>Craniata</taxon>
        <taxon>Vertebrata</taxon>
        <taxon>Euteleostomi</taxon>
        <taxon>Actinopterygii</taxon>
        <taxon>Neopterygii</taxon>
        <taxon>Teleostei</taxon>
        <taxon>Ostariophysi</taxon>
        <taxon>Cypriniformes</taxon>
        <taxon>Nemacheilidae</taxon>
        <taxon>Triplophysa</taxon>
    </lineage>
</organism>
<dbReference type="EMBL" id="SOYY01000022">
    <property type="protein sequence ID" value="KAA0704783.1"/>
    <property type="molecule type" value="Genomic_DNA"/>
</dbReference>
<dbReference type="InterPro" id="IPR005792">
    <property type="entry name" value="Prot_disulphide_isomerase"/>
</dbReference>
<keyword evidence="9 12" id="KW-0413">Isomerase</keyword>
<dbReference type="PANTHER" id="PTHR18929">
    <property type="entry name" value="PROTEIN DISULFIDE ISOMERASE"/>
    <property type="match status" value="1"/>
</dbReference>
<evidence type="ECO:0000313" key="14">
    <source>
        <dbReference type="EMBL" id="KAA0704783.1"/>
    </source>
</evidence>
<feature type="domain" description="Thioredoxin" evidence="13">
    <location>
        <begin position="227"/>
        <end position="358"/>
    </location>
</feature>
<evidence type="ECO:0000256" key="5">
    <source>
        <dbReference type="ARBA" id="ARBA00022729"/>
    </source>
</evidence>
<evidence type="ECO:0000256" key="8">
    <source>
        <dbReference type="ARBA" id="ARBA00023157"/>
    </source>
</evidence>
<dbReference type="FunFam" id="3.40.30.10:FF:000126">
    <property type="entry name" value="Protein disulfide-isomerase A4"/>
    <property type="match status" value="1"/>
</dbReference>
<keyword evidence="6" id="KW-0677">Repeat</keyword>
<dbReference type="GO" id="GO:0009986">
    <property type="term" value="C:cell surface"/>
    <property type="evidence" value="ECO:0007669"/>
    <property type="project" value="TreeGrafter"/>
</dbReference>
<keyword evidence="15" id="KW-1185">Reference proteome</keyword>
<dbReference type="InterPro" id="IPR036249">
    <property type="entry name" value="Thioredoxin-like_sf"/>
</dbReference>
<dbReference type="GO" id="GO:0003756">
    <property type="term" value="F:protein disulfide isomerase activity"/>
    <property type="evidence" value="ECO:0007669"/>
    <property type="project" value="UniProtKB-EC"/>
</dbReference>
<dbReference type="Pfam" id="PF00085">
    <property type="entry name" value="Thioredoxin"/>
    <property type="match status" value="1"/>
</dbReference>
<evidence type="ECO:0000256" key="11">
    <source>
        <dbReference type="RuleBase" id="RU004208"/>
    </source>
</evidence>
<evidence type="ECO:0000256" key="2">
    <source>
        <dbReference type="ARBA" id="ARBA00004319"/>
    </source>
</evidence>
<dbReference type="PROSITE" id="PS00194">
    <property type="entry name" value="THIOREDOXIN_1"/>
    <property type="match status" value="1"/>
</dbReference>
<keyword evidence="8" id="KW-1015">Disulfide bond</keyword>
<evidence type="ECO:0000259" key="13">
    <source>
        <dbReference type="PROSITE" id="PS51352"/>
    </source>
</evidence>
<keyword evidence="10" id="KW-0676">Redox-active center</keyword>
<evidence type="ECO:0000256" key="12">
    <source>
        <dbReference type="RuleBase" id="RU361130"/>
    </source>
</evidence>
<protein>
    <recommendedName>
        <fullName evidence="4 12">Protein disulfide-isomerase</fullName>
        <ecNumber evidence="4 12">5.3.4.1</ecNumber>
    </recommendedName>
</protein>
<dbReference type="FunFam" id="3.40.30.10:FF:000084">
    <property type="entry name" value="Protein disulfide-isomerase A4"/>
    <property type="match status" value="1"/>
</dbReference>
<evidence type="ECO:0000256" key="4">
    <source>
        <dbReference type="ARBA" id="ARBA00012723"/>
    </source>
</evidence>
<dbReference type="CDD" id="cd03068">
    <property type="entry name" value="PDI_b_ERp72"/>
    <property type="match status" value="1"/>
</dbReference>
<proteinExistence type="inferred from homology"/>
<dbReference type="InterPro" id="IPR017937">
    <property type="entry name" value="Thioredoxin_CS"/>
</dbReference>
<dbReference type="Proteomes" id="UP000324632">
    <property type="component" value="Chromosome 22"/>
</dbReference>
<comment type="similarity">
    <text evidence="3 11">Belongs to the protein disulfide isomerase family.</text>
</comment>
<accession>A0A5A9N647</accession>
<comment type="catalytic activity">
    <reaction evidence="1 12">
        <text>Catalyzes the rearrangement of -S-S- bonds in proteins.</text>
        <dbReference type="EC" id="5.3.4.1"/>
    </reaction>
</comment>
<dbReference type="FunFam" id="3.40.30.10:FF:000076">
    <property type="entry name" value="Protein disulfide-isomerase A4"/>
    <property type="match status" value="1"/>
</dbReference>
<keyword evidence="7" id="KW-0256">Endoplasmic reticulum</keyword>
<dbReference type="GO" id="GO:0006457">
    <property type="term" value="P:protein folding"/>
    <property type="evidence" value="ECO:0007669"/>
    <property type="project" value="TreeGrafter"/>
</dbReference>
<evidence type="ECO:0000256" key="1">
    <source>
        <dbReference type="ARBA" id="ARBA00001182"/>
    </source>
</evidence>
<dbReference type="EC" id="5.3.4.1" evidence="4 12"/>
<dbReference type="Gene3D" id="3.40.30.10">
    <property type="entry name" value="Glutaredoxin"/>
    <property type="match status" value="3"/>
</dbReference>